<sequence>MVGGGEVIGKLQTSWDGLLDHEDEPFYLSLPPVCGAHPSLTLKAAVVHACDDQDTV</sequence>
<protein>
    <submittedName>
        <fullName evidence="1">Uncharacterized protein</fullName>
    </submittedName>
</protein>
<evidence type="ECO:0000313" key="1">
    <source>
        <dbReference type="EMBL" id="KIK32311.1"/>
    </source>
</evidence>
<accession>A0A0C9ZSP3</accession>
<gene>
    <name evidence="1" type="ORF">CY34DRAFT_814346</name>
</gene>
<dbReference type="OrthoDB" id="2676866at2759"/>
<dbReference type="EMBL" id="KN836294">
    <property type="protein sequence ID" value="KIK32311.1"/>
    <property type="molecule type" value="Genomic_DNA"/>
</dbReference>
<keyword evidence="2" id="KW-1185">Reference proteome</keyword>
<evidence type="ECO:0000313" key="2">
    <source>
        <dbReference type="Proteomes" id="UP000054485"/>
    </source>
</evidence>
<proteinExistence type="predicted"/>
<organism evidence="1 2">
    <name type="scientific">Suillus luteus UH-Slu-Lm8-n1</name>
    <dbReference type="NCBI Taxonomy" id="930992"/>
    <lineage>
        <taxon>Eukaryota</taxon>
        <taxon>Fungi</taxon>
        <taxon>Dikarya</taxon>
        <taxon>Basidiomycota</taxon>
        <taxon>Agaricomycotina</taxon>
        <taxon>Agaricomycetes</taxon>
        <taxon>Agaricomycetidae</taxon>
        <taxon>Boletales</taxon>
        <taxon>Suillineae</taxon>
        <taxon>Suillaceae</taxon>
        <taxon>Suillus</taxon>
    </lineage>
</organism>
<name>A0A0C9ZSP3_9AGAM</name>
<reference evidence="1 2" key="1">
    <citation type="submission" date="2014-04" db="EMBL/GenBank/DDBJ databases">
        <authorList>
            <consortium name="DOE Joint Genome Institute"/>
            <person name="Kuo A."/>
            <person name="Ruytinx J."/>
            <person name="Rineau F."/>
            <person name="Colpaert J."/>
            <person name="Kohler A."/>
            <person name="Nagy L.G."/>
            <person name="Floudas D."/>
            <person name="Copeland A."/>
            <person name="Barry K.W."/>
            <person name="Cichocki N."/>
            <person name="Veneault-Fourrey C."/>
            <person name="LaButti K."/>
            <person name="Lindquist E.A."/>
            <person name="Lipzen A."/>
            <person name="Lundell T."/>
            <person name="Morin E."/>
            <person name="Murat C."/>
            <person name="Sun H."/>
            <person name="Tunlid A."/>
            <person name="Henrissat B."/>
            <person name="Grigoriev I.V."/>
            <person name="Hibbett D.S."/>
            <person name="Martin F."/>
            <person name="Nordberg H.P."/>
            <person name="Cantor M.N."/>
            <person name="Hua S.X."/>
        </authorList>
    </citation>
    <scope>NUCLEOTIDE SEQUENCE [LARGE SCALE GENOMIC DNA]</scope>
    <source>
        <strain evidence="1 2">UH-Slu-Lm8-n1</strain>
    </source>
</reference>
<dbReference type="InParanoid" id="A0A0C9ZSP3"/>
<dbReference type="HOGENOM" id="CLU_3015738_0_0_1"/>
<dbReference type="AlphaFoldDB" id="A0A0C9ZSP3"/>
<reference evidence="2" key="2">
    <citation type="submission" date="2015-01" db="EMBL/GenBank/DDBJ databases">
        <title>Evolutionary Origins and Diversification of the Mycorrhizal Mutualists.</title>
        <authorList>
            <consortium name="DOE Joint Genome Institute"/>
            <consortium name="Mycorrhizal Genomics Consortium"/>
            <person name="Kohler A."/>
            <person name="Kuo A."/>
            <person name="Nagy L.G."/>
            <person name="Floudas D."/>
            <person name="Copeland A."/>
            <person name="Barry K.W."/>
            <person name="Cichocki N."/>
            <person name="Veneault-Fourrey C."/>
            <person name="LaButti K."/>
            <person name="Lindquist E.A."/>
            <person name="Lipzen A."/>
            <person name="Lundell T."/>
            <person name="Morin E."/>
            <person name="Murat C."/>
            <person name="Riley R."/>
            <person name="Ohm R."/>
            <person name="Sun H."/>
            <person name="Tunlid A."/>
            <person name="Henrissat B."/>
            <person name="Grigoriev I.V."/>
            <person name="Hibbett D.S."/>
            <person name="Martin F."/>
        </authorList>
    </citation>
    <scope>NUCLEOTIDE SEQUENCE [LARGE SCALE GENOMIC DNA]</scope>
    <source>
        <strain evidence="2">UH-Slu-Lm8-n1</strain>
    </source>
</reference>
<dbReference type="Proteomes" id="UP000054485">
    <property type="component" value="Unassembled WGS sequence"/>
</dbReference>